<evidence type="ECO:0008006" key="3">
    <source>
        <dbReference type="Google" id="ProtNLM"/>
    </source>
</evidence>
<dbReference type="EMBL" id="BPRB01000240">
    <property type="protein sequence ID" value="GJE61733.1"/>
    <property type="molecule type" value="Genomic_DNA"/>
</dbReference>
<reference evidence="1" key="2">
    <citation type="submission" date="2021-08" db="EMBL/GenBank/DDBJ databases">
        <authorList>
            <person name="Tani A."/>
            <person name="Ola A."/>
            <person name="Ogura Y."/>
            <person name="Katsura K."/>
            <person name="Hayashi T."/>
        </authorList>
    </citation>
    <scope>NUCLEOTIDE SEQUENCE</scope>
    <source>
        <strain evidence="1">DSM 23632</strain>
    </source>
</reference>
<evidence type="ECO:0000313" key="1">
    <source>
        <dbReference type="EMBL" id="GJE61733.1"/>
    </source>
</evidence>
<dbReference type="RefSeq" id="WP_373875401.1">
    <property type="nucleotide sequence ID" value="NZ_BPRB01000240.1"/>
</dbReference>
<sequence length="47" mass="5421">MFAGQKHRFGLFVRTIGMVRARTKIGLANLAYNLKRFLWIETRPVAA</sequence>
<comment type="caution">
    <text evidence="1">The sequence shown here is derived from an EMBL/GenBank/DDBJ whole genome shotgun (WGS) entry which is preliminary data.</text>
</comment>
<name>A0ABQ4U5V0_9HYPH</name>
<dbReference type="Proteomes" id="UP001055057">
    <property type="component" value="Unassembled WGS sequence"/>
</dbReference>
<organism evidence="1 2">
    <name type="scientific">Methylobacterium trifolii</name>
    <dbReference type="NCBI Taxonomy" id="1003092"/>
    <lineage>
        <taxon>Bacteria</taxon>
        <taxon>Pseudomonadati</taxon>
        <taxon>Pseudomonadota</taxon>
        <taxon>Alphaproteobacteria</taxon>
        <taxon>Hyphomicrobiales</taxon>
        <taxon>Methylobacteriaceae</taxon>
        <taxon>Methylobacterium</taxon>
    </lineage>
</organism>
<proteinExistence type="predicted"/>
<reference evidence="1" key="1">
    <citation type="journal article" date="2021" name="Front. Microbiol.">
        <title>Comprehensive Comparative Genomics and Phenotyping of Methylobacterium Species.</title>
        <authorList>
            <person name="Alessa O."/>
            <person name="Ogura Y."/>
            <person name="Fujitani Y."/>
            <person name="Takami H."/>
            <person name="Hayashi T."/>
            <person name="Sahin N."/>
            <person name="Tani A."/>
        </authorList>
    </citation>
    <scope>NUCLEOTIDE SEQUENCE</scope>
    <source>
        <strain evidence="1">DSM 23632</strain>
    </source>
</reference>
<protein>
    <recommendedName>
        <fullName evidence="3">Transposase</fullName>
    </recommendedName>
</protein>
<evidence type="ECO:0000313" key="2">
    <source>
        <dbReference type="Proteomes" id="UP001055057"/>
    </source>
</evidence>
<gene>
    <name evidence="1" type="ORF">MPOCJGCO_3858</name>
</gene>
<keyword evidence="2" id="KW-1185">Reference proteome</keyword>
<accession>A0ABQ4U5V0</accession>